<sequence>MLSQVLVGLLYLLHLYEAILKEYFRNIILVFHFLYVAEDNNSCLPCHVIMKAVLFLHQVRTELVNNDEREMKMTWSLHQSRHEKKKHFSSGLQASKTGPSVDVGLVDDEIWAKSGMAMETLFIIHDVTVDDERSFFLLMLIIVTS</sequence>
<accession>A0A1B0A4W3</accession>
<keyword evidence="1" id="KW-0732">Signal</keyword>
<feature type="chain" id="PRO_5008403543" evidence="1">
    <location>
        <begin position="19"/>
        <end position="145"/>
    </location>
</feature>
<dbReference type="EnsemblMetazoa" id="GPAI034520-RA">
    <property type="protein sequence ID" value="GPAI034520-PA"/>
    <property type="gene ID" value="GPAI034520"/>
</dbReference>
<reference evidence="2" key="2">
    <citation type="submission" date="2020-05" db="UniProtKB">
        <authorList>
            <consortium name="EnsemblMetazoa"/>
        </authorList>
    </citation>
    <scope>IDENTIFICATION</scope>
    <source>
        <strain evidence="2">IAEA</strain>
    </source>
</reference>
<evidence type="ECO:0000313" key="3">
    <source>
        <dbReference type="Proteomes" id="UP000092445"/>
    </source>
</evidence>
<keyword evidence="3" id="KW-1185">Reference proteome</keyword>
<evidence type="ECO:0000313" key="2">
    <source>
        <dbReference type="EnsemblMetazoa" id="GPAI034520-PA"/>
    </source>
</evidence>
<feature type="signal peptide" evidence="1">
    <location>
        <begin position="1"/>
        <end position="18"/>
    </location>
</feature>
<organism evidence="2 3">
    <name type="scientific">Glossina pallidipes</name>
    <name type="common">Tsetse fly</name>
    <dbReference type="NCBI Taxonomy" id="7398"/>
    <lineage>
        <taxon>Eukaryota</taxon>
        <taxon>Metazoa</taxon>
        <taxon>Ecdysozoa</taxon>
        <taxon>Arthropoda</taxon>
        <taxon>Hexapoda</taxon>
        <taxon>Insecta</taxon>
        <taxon>Pterygota</taxon>
        <taxon>Neoptera</taxon>
        <taxon>Endopterygota</taxon>
        <taxon>Diptera</taxon>
        <taxon>Brachycera</taxon>
        <taxon>Muscomorpha</taxon>
        <taxon>Hippoboscoidea</taxon>
        <taxon>Glossinidae</taxon>
        <taxon>Glossina</taxon>
    </lineage>
</organism>
<dbReference type="Proteomes" id="UP000092445">
    <property type="component" value="Unassembled WGS sequence"/>
</dbReference>
<reference evidence="3" key="1">
    <citation type="submission" date="2014-03" db="EMBL/GenBank/DDBJ databases">
        <authorList>
            <person name="Aksoy S."/>
            <person name="Warren W."/>
            <person name="Wilson R.K."/>
        </authorList>
    </citation>
    <scope>NUCLEOTIDE SEQUENCE [LARGE SCALE GENOMIC DNA]</scope>
    <source>
        <strain evidence="3">IAEA</strain>
    </source>
</reference>
<dbReference type="AlphaFoldDB" id="A0A1B0A4W3"/>
<proteinExistence type="predicted"/>
<name>A0A1B0A4W3_GLOPL</name>
<evidence type="ECO:0000256" key="1">
    <source>
        <dbReference type="SAM" id="SignalP"/>
    </source>
</evidence>
<protein>
    <submittedName>
        <fullName evidence="2">Uncharacterized protein</fullName>
    </submittedName>
</protein>
<dbReference type="VEuPathDB" id="VectorBase:GPAI034520"/>